<dbReference type="Proteomes" id="UP000799755">
    <property type="component" value="Unassembled WGS sequence"/>
</dbReference>
<proteinExistence type="predicted"/>
<name>A0ACB6RIF7_9PLEO</name>
<keyword evidence="2" id="KW-1185">Reference proteome</keyword>
<protein>
    <submittedName>
        <fullName evidence="1">Uncharacterized protein</fullName>
    </submittedName>
</protein>
<comment type="caution">
    <text evidence="1">The sequence shown here is derived from an EMBL/GenBank/DDBJ whole genome shotgun (WGS) entry which is preliminary data.</text>
</comment>
<dbReference type="EMBL" id="MU003492">
    <property type="protein sequence ID" value="KAF2478102.1"/>
    <property type="molecule type" value="Genomic_DNA"/>
</dbReference>
<gene>
    <name evidence="1" type="ORF">BDR25DRAFT_348384</name>
</gene>
<evidence type="ECO:0000313" key="1">
    <source>
        <dbReference type="EMBL" id="KAF2478102.1"/>
    </source>
</evidence>
<sequence>MTAPWPSIIRHPAQRSSTNTTIGEYPEVFATIQTTFLVTPARHQARLGFLSMCRELSWQNLDIGASMRAVTSSGWSPHPYRPAKPTISILPPLLSKRHRETGTGKHAAAFKSRFRRRYDKRREIPNGRADKMPNSTPSQALQTSWQPTNSRTEPFRPRWIGGAELPTRRSTVRLGDFEACTGEILCTFVQQGGGEVGVRIVTVTAHSPYTPPEHLYKLPKKVIRSVLRTVPRASLNVRYGSRTRYVRTEHVTVTVHFVRTVVRPVGSPEEVVLSTKIEHNGFSIPSLCIMFFHSPAILNSLLVNRSYVRALGPILKLLPKTLREYQTEDYTQTSTATFLITLRIIMISMEVRNFPPHLQINQSFPPPTKNIQTNASLVTPQCSEINTGFQISRAAK</sequence>
<reference evidence="1" key="1">
    <citation type="journal article" date="2020" name="Stud. Mycol.">
        <title>101 Dothideomycetes genomes: a test case for predicting lifestyles and emergence of pathogens.</title>
        <authorList>
            <person name="Haridas S."/>
            <person name="Albert R."/>
            <person name="Binder M."/>
            <person name="Bloem J."/>
            <person name="Labutti K."/>
            <person name="Salamov A."/>
            <person name="Andreopoulos B."/>
            <person name="Baker S."/>
            <person name="Barry K."/>
            <person name="Bills G."/>
            <person name="Bluhm B."/>
            <person name="Cannon C."/>
            <person name="Castanera R."/>
            <person name="Culley D."/>
            <person name="Daum C."/>
            <person name="Ezra D."/>
            <person name="Gonzalez J."/>
            <person name="Henrissat B."/>
            <person name="Kuo A."/>
            <person name="Liang C."/>
            <person name="Lipzen A."/>
            <person name="Lutzoni F."/>
            <person name="Magnuson J."/>
            <person name="Mondo S."/>
            <person name="Nolan M."/>
            <person name="Ohm R."/>
            <person name="Pangilinan J."/>
            <person name="Park H.-J."/>
            <person name="Ramirez L."/>
            <person name="Alfaro M."/>
            <person name="Sun H."/>
            <person name="Tritt A."/>
            <person name="Yoshinaga Y."/>
            <person name="Zwiers L.-H."/>
            <person name="Turgeon B."/>
            <person name="Goodwin S."/>
            <person name="Spatafora J."/>
            <person name="Crous P."/>
            <person name="Grigoriev I."/>
        </authorList>
    </citation>
    <scope>NUCLEOTIDE SEQUENCE</scope>
    <source>
        <strain evidence="1">ATCC 200398</strain>
    </source>
</reference>
<organism evidence="1 2">
    <name type="scientific">Lindgomyces ingoldianus</name>
    <dbReference type="NCBI Taxonomy" id="673940"/>
    <lineage>
        <taxon>Eukaryota</taxon>
        <taxon>Fungi</taxon>
        <taxon>Dikarya</taxon>
        <taxon>Ascomycota</taxon>
        <taxon>Pezizomycotina</taxon>
        <taxon>Dothideomycetes</taxon>
        <taxon>Pleosporomycetidae</taxon>
        <taxon>Pleosporales</taxon>
        <taxon>Lindgomycetaceae</taxon>
        <taxon>Lindgomyces</taxon>
    </lineage>
</organism>
<evidence type="ECO:0000313" key="2">
    <source>
        <dbReference type="Proteomes" id="UP000799755"/>
    </source>
</evidence>
<accession>A0ACB6RIF7</accession>